<dbReference type="Proteomes" id="UP000663852">
    <property type="component" value="Unassembled WGS sequence"/>
</dbReference>
<dbReference type="OrthoDB" id="10028254at2759"/>
<comment type="caution">
    <text evidence="2">The sequence shown here is derived from an EMBL/GenBank/DDBJ whole genome shotgun (WGS) entry which is preliminary data.</text>
</comment>
<proteinExistence type="predicted"/>
<dbReference type="InterPro" id="IPR036047">
    <property type="entry name" value="F-box-like_dom_sf"/>
</dbReference>
<organism evidence="2 4">
    <name type="scientific">Adineta ricciae</name>
    <name type="common">Rotifer</name>
    <dbReference type="NCBI Taxonomy" id="249248"/>
    <lineage>
        <taxon>Eukaryota</taxon>
        <taxon>Metazoa</taxon>
        <taxon>Spiralia</taxon>
        <taxon>Gnathifera</taxon>
        <taxon>Rotifera</taxon>
        <taxon>Eurotatoria</taxon>
        <taxon>Bdelloidea</taxon>
        <taxon>Adinetida</taxon>
        <taxon>Adinetidae</taxon>
        <taxon>Adineta</taxon>
    </lineage>
</organism>
<dbReference type="EMBL" id="CAJNOJ010000515">
    <property type="protein sequence ID" value="CAF1473500.1"/>
    <property type="molecule type" value="Genomic_DNA"/>
</dbReference>
<name>A0A813RV87_ADIRI</name>
<feature type="domain" description="F-box" evidence="1">
    <location>
        <begin position="7"/>
        <end position="54"/>
    </location>
</feature>
<dbReference type="SUPFAM" id="SSF81383">
    <property type="entry name" value="F-box domain"/>
    <property type="match status" value="1"/>
</dbReference>
<gene>
    <name evidence="3" type="ORF">EDS130_LOCUS40948</name>
    <name evidence="2" type="ORF">XAT740_LOCUS2252</name>
</gene>
<dbReference type="InterPro" id="IPR001810">
    <property type="entry name" value="F-box_dom"/>
</dbReference>
<dbReference type="AlphaFoldDB" id="A0A813RV87"/>
<evidence type="ECO:0000259" key="1">
    <source>
        <dbReference type="PROSITE" id="PS50181"/>
    </source>
</evidence>
<evidence type="ECO:0000313" key="2">
    <source>
        <dbReference type="EMBL" id="CAF0786431.1"/>
    </source>
</evidence>
<sequence length="594" mass="70503">MSGTQQMTTLEILPNEILLHCFEYLNAFHIFHSFNQLNHRFNCLICDTPLYINLEGDINKSVFDRFCIKMMLNPQIKDQVHSLKLPSPQSNNAASLQATTFLSFFSLAELQNLQRFQTTAYEIPIPMDTTSSHFREQDILDVCIESFPKLRALSMQRLLRRPRDQLNPNLSITKLRVYICNMDDIYDFLKCVPMLKYLHINDFYFSNDSSNEKTKESWLYLERLILDQANCCSFDRCKAFVKLTPNLKSLTISSDTKDLIDAAEWERLITISLPHLDVFQFMFLCFYLNDEQEMIMSKFREFHTDFWQKRHNWFTEYSVIDDEALIYTIPFAPNMDVLEQHREIYRHNFKDNLNTFVNVRKLMIDEEMLRNKCEVYFPNVISLELHMNLESLSIEQTERLVKIVNPFHVKFLDISHVYNMNSSLLLKLFDQMSQLSGLSVERSVLAEFLNDGELCKYLRKVQRLHLMEFGWWITEDDLFPRNKFYEVFSNIKHLRLEHGRGIGLLSSLSRLPKLSTFEAQWVTRKSPELYRSQMASKVEQLNAIHKISIETDEDSDDDSSDTDSDHDWYRYYGEKRKKYYYTVEICIWLGNNMS</sequence>
<evidence type="ECO:0000313" key="4">
    <source>
        <dbReference type="Proteomes" id="UP000663828"/>
    </source>
</evidence>
<keyword evidence="4" id="KW-1185">Reference proteome</keyword>
<dbReference type="EMBL" id="CAJNOR010000076">
    <property type="protein sequence ID" value="CAF0786431.1"/>
    <property type="molecule type" value="Genomic_DNA"/>
</dbReference>
<dbReference type="PROSITE" id="PS50181">
    <property type="entry name" value="FBOX"/>
    <property type="match status" value="1"/>
</dbReference>
<dbReference type="Proteomes" id="UP000663828">
    <property type="component" value="Unassembled WGS sequence"/>
</dbReference>
<protein>
    <recommendedName>
        <fullName evidence="1">F-box domain-containing protein</fullName>
    </recommendedName>
</protein>
<accession>A0A813RV87</accession>
<evidence type="ECO:0000313" key="3">
    <source>
        <dbReference type="EMBL" id="CAF1473500.1"/>
    </source>
</evidence>
<reference evidence="2" key="1">
    <citation type="submission" date="2021-02" db="EMBL/GenBank/DDBJ databases">
        <authorList>
            <person name="Nowell W R."/>
        </authorList>
    </citation>
    <scope>NUCLEOTIDE SEQUENCE</scope>
</reference>